<reference evidence="1" key="1">
    <citation type="submission" date="2018-02" db="EMBL/GenBank/DDBJ databases">
        <title>Rhizophora mucronata_Transcriptome.</title>
        <authorList>
            <person name="Meera S.P."/>
            <person name="Sreeshan A."/>
            <person name="Augustine A."/>
        </authorList>
    </citation>
    <scope>NUCLEOTIDE SEQUENCE</scope>
    <source>
        <tissue evidence="1">Leaf</tissue>
    </source>
</reference>
<evidence type="ECO:0000313" key="1">
    <source>
        <dbReference type="EMBL" id="MBX70417.1"/>
    </source>
</evidence>
<dbReference type="EMBL" id="GGEC01089933">
    <property type="protein sequence ID" value="MBX70417.1"/>
    <property type="molecule type" value="Transcribed_RNA"/>
</dbReference>
<accession>A0A2P2QTW3</accession>
<sequence>MNCCGHTWTTLYLGHQEPSSASDSDQSHCHILPLCLPLMSSLLLTLFIHCHCHCHCCHLSPLTPLWQPYYHNHDYHYQCHSSNSPKGKGGNLKV</sequence>
<protein>
    <submittedName>
        <fullName evidence="1">Uncharacterized protein</fullName>
    </submittedName>
</protein>
<organism evidence="1">
    <name type="scientific">Rhizophora mucronata</name>
    <name type="common">Asiatic mangrove</name>
    <dbReference type="NCBI Taxonomy" id="61149"/>
    <lineage>
        <taxon>Eukaryota</taxon>
        <taxon>Viridiplantae</taxon>
        <taxon>Streptophyta</taxon>
        <taxon>Embryophyta</taxon>
        <taxon>Tracheophyta</taxon>
        <taxon>Spermatophyta</taxon>
        <taxon>Magnoliopsida</taxon>
        <taxon>eudicotyledons</taxon>
        <taxon>Gunneridae</taxon>
        <taxon>Pentapetalae</taxon>
        <taxon>rosids</taxon>
        <taxon>fabids</taxon>
        <taxon>Malpighiales</taxon>
        <taxon>Rhizophoraceae</taxon>
        <taxon>Rhizophora</taxon>
    </lineage>
</organism>
<proteinExistence type="predicted"/>
<dbReference type="AlphaFoldDB" id="A0A2P2QTW3"/>
<name>A0A2P2QTW3_RHIMU</name>